<dbReference type="OrthoDB" id="9787061at2"/>
<dbReference type="CDD" id="cd16444">
    <property type="entry name" value="LipB"/>
    <property type="match status" value="1"/>
</dbReference>
<evidence type="ECO:0000256" key="3">
    <source>
        <dbReference type="ARBA" id="ARBA00023315"/>
    </source>
</evidence>
<keyword evidence="11" id="KW-0436">Ligase</keyword>
<feature type="site" description="Lowers pKa of active site Cys" evidence="5 9">
    <location>
        <position position="164"/>
    </location>
</feature>
<protein>
    <recommendedName>
        <fullName evidence="5 6">Octanoyltransferase</fullName>
        <ecNumber evidence="5 6">2.3.1.181</ecNumber>
    </recommendedName>
    <alternativeName>
        <fullName evidence="5">Lipoate-protein ligase B</fullName>
    </alternativeName>
    <alternativeName>
        <fullName evidence="5">Lipoyl/octanoyl transferase</fullName>
    </alternativeName>
    <alternativeName>
        <fullName evidence="5">Octanoyl-[acyl-carrier-protein]-protein N-octanoyltransferase</fullName>
    </alternativeName>
</protein>
<evidence type="ECO:0000256" key="7">
    <source>
        <dbReference type="PIRSR" id="PIRSR016262-1"/>
    </source>
</evidence>
<feature type="binding site" evidence="5 8">
    <location>
        <begin position="180"/>
        <end position="182"/>
    </location>
    <ligand>
        <name>substrate</name>
    </ligand>
</feature>
<dbReference type="InterPro" id="IPR004143">
    <property type="entry name" value="BPL_LPL_catalytic"/>
</dbReference>
<dbReference type="GO" id="GO:0033819">
    <property type="term" value="F:lipoyl(octanoyl) transferase activity"/>
    <property type="evidence" value="ECO:0007669"/>
    <property type="project" value="UniProtKB-EC"/>
</dbReference>
<feature type="active site" description="Acyl-thioester intermediate" evidence="5 7">
    <location>
        <position position="198"/>
    </location>
</feature>
<keyword evidence="5" id="KW-0963">Cytoplasm</keyword>
<dbReference type="HAMAP" id="MF_00013">
    <property type="entry name" value="LipB"/>
    <property type="match status" value="1"/>
</dbReference>
<dbReference type="GO" id="GO:0016874">
    <property type="term" value="F:ligase activity"/>
    <property type="evidence" value="ECO:0007669"/>
    <property type="project" value="UniProtKB-KW"/>
</dbReference>
<dbReference type="PROSITE" id="PS51733">
    <property type="entry name" value="BPL_LPL_CATALYTIC"/>
    <property type="match status" value="1"/>
</dbReference>
<dbReference type="GO" id="GO:0009249">
    <property type="term" value="P:protein lipoylation"/>
    <property type="evidence" value="ECO:0007669"/>
    <property type="project" value="InterPro"/>
</dbReference>
<dbReference type="EC" id="2.3.1.181" evidence="5 6"/>
<dbReference type="Proteomes" id="UP000221168">
    <property type="component" value="Unassembled WGS sequence"/>
</dbReference>
<evidence type="ECO:0000313" key="12">
    <source>
        <dbReference type="Proteomes" id="UP000221168"/>
    </source>
</evidence>
<evidence type="ECO:0000256" key="6">
    <source>
        <dbReference type="PIRNR" id="PIRNR016262"/>
    </source>
</evidence>
<dbReference type="AlphaFoldDB" id="A0A2G1QHU0"/>
<dbReference type="Pfam" id="PF21948">
    <property type="entry name" value="LplA-B_cat"/>
    <property type="match status" value="1"/>
</dbReference>
<comment type="function">
    <text evidence="4 5 6">Catalyzes the transfer of endogenously produced octanoic acid from octanoyl-acyl-carrier-protein onto the lipoyl domains of lipoate-dependent enzymes. Lipoyl-ACP can also act as a substrate although octanoyl-ACP is likely to be the physiological substrate.</text>
</comment>
<evidence type="ECO:0000256" key="9">
    <source>
        <dbReference type="PIRSR" id="PIRSR016262-3"/>
    </source>
</evidence>
<evidence type="ECO:0000256" key="4">
    <source>
        <dbReference type="ARBA" id="ARBA00024732"/>
    </source>
</evidence>
<dbReference type="GO" id="GO:0005737">
    <property type="term" value="C:cytoplasm"/>
    <property type="evidence" value="ECO:0007669"/>
    <property type="project" value="UniProtKB-SubCell"/>
</dbReference>
<dbReference type="EMBL" id="PDVP01000019">
    <property type="protein sequence ID" value="PHP65085.1"/>
    <property type="molecule type" value="Genomic_DNA"/>
</dbReference>
<comment type="caution">
    <text evidence="11">The sequence shown here is derived from an EMBL/GenBank/DDBJ whole genome shotgun (WGS) entry which is preliminary data.</text>
</comment>
<dbReference type="InterPro" id="IPR020605">
    <property type="entry name" value="Octanoyltransferase_CS"/>
</dbReference>
<gene>
    <name evidence="5" type="primary">lipB</name>
    <name evidence="11" type="ORF">CSC94_21430</name>
</gene>
<evidence type="ECO:0000313" key="11">
    <source>
        <dbReference type="EMBL" id="PHP65085.1"/>
    </source>
</evidence>
<accession>A0A2G1QHU0</accession>
<dbReference type="Gene3D" id="3.30.930.10">
    <property type="entry name" value="Bira Bifunctional Protein, Domain 2"/>
    <property type="match status" value="1"/>
</dbReference>
<dbReference type="PROSITE" id="PS01313">
    <property type="entry name" value="LIPB"/>
    <property type="match status" value="1"/>
</dbReference>
<evidence type="ECO:0000259" key="10">
    <source>
        <dbReference type="PROSITE" id="PS51733"/>
    </source>
</evidence>
<dbReference type="NCBIfam" id="NF010921">
    <property type="entry name" value="PRK14341.1"/>
    <property type="match status" value="1"/>
</dbReference>
<evidence type="ECO:0000256" key="1">
    <source>
        <dbReference type="ARBA" id="ARBA00004821"/>
    </source>
</evidence>
<comment type="pathway">
    <text evidence="1 5 6">Protein modification; protein lipoylation via endogenous pathway; protein N(6)-(lipoyl)lysine from octanoyl-[acyl-carrier-protein]: step 1/2.</text>
</comment>
<reference evidence="11 12" key="1">
    <citation type="submission" date="2017-10" db="EMBL/GenBank/DDBJ databases">
        <title>Sedimentibacterium mangrovi gen. nov., sp. nov., a novel member of family Phyllobacteriacea isolated from mangrove sediment.</title>
        <authorList>
            <person name="Liao H."/>
            <person name="Tian Y."/>
        </authorList>
    </citation>
    <scope>NUCLEOTIDE SEQUENCE [LARGE SCALE GENOMIC DNA]</scope>
    <source>
        <strain evidence="11 12">X9-2-2</strain>
    </source>
</reference>
<dbReference type="PANTHER" id="PTHR10993">
    <property type="entry name" value="OCTANOYLTRANSFERASE"/>
    <property type="match status" value="1"/>
</dbReference>
<feature type="binding site" evidence="5 8">
    <location>
        <begin position="87"/>
        <end position="94"/>
    </location>
    <ligand>
        <name>substrate</name>
    </ligand>
</feature>
<dbReference type="InterPro" id="IPR000544">
    <property type="entry name" value="Octanoyltransferase"/>
</dbReference>
<dbReference type="RefSeq" id="WP_099308423.1">
    <property type="nucleotide sequence ID" value="NZ_PDVP01000019.1"/>
</dbReference>
<keyword evidence="3 5" id="KW-0012">Acyltransferase</keyword>
<dbReference type="InterPro" id="IPR045864">
    <property type="entry name" value="aa-tRNA-synth_II/BPL/LPL"/>
</dbReference>
<dbReference type="PIRSF" id="PIRSF016262">
    <property type="entry name" value="LPLase"/>
    <property type="match status" value="1"/>
</dbReference>
<dbReference type="NCBIfam" id="TIGR00214">
    <property type="entry name" value="lipB"/>
    <property type="match status" value="1"/>
</dbReference>
<feature type="domain" description="BPL/LPL catalytic" evidence="10">
    <location>
        <begin position="48"/>
        <end position="236"/>
    </location>
</feature>
<proteinExistence type="inferred from homology"/>
<dbReference type="PANTHER" id="PTHR10993:SF7">
    <property type="entry name" value="LIPOYLTRANSFERASE 2, MITOCHONDRIAL-RELATED"/>
    <property type="match status" value="1"/>
</dbReference>
<comment type="miscellaneous">
    <text evidence="5">In the reaction, the free carboxyl group of octanoic acid is attached via an amide linkage to the epsilon-amino group of a specific lysine residue of lipoyl domains of lipoate-dependent enzymes.</text>
</comment>
<comment type="similarity">
    <text evidence="5 6">Belongs to the LipB family.</text>
</comment>
<evidence type="ECO:0000256" key="5">
    <source>
        <dbReference type="HAMAP-Rule" id="MF_00013"/>
    </source>
</evidence>
<comment type="subcellular location">
    <subcellularLocation>
        <location evidence="5">Cytoplasm</location>
    </subcellularLocation>
</comment>
<keyword evidence="12" id="KW-1185">Reference proteome</keyword>
<organism evidence="11 12">
    <name type="scientific">Zhengella mangrovi</name>
    <dbReference type="NCBI Taxonomy" id="1982044"/>
    <lineage>
        <taxon>Bacteria</taxon>
        <taxon>Pseudomonadati</taxon>
        <taxon>Pseudomonadota</taxon>
        <taxon>Alphaproteobacteria</taxon>
        <taxon>Hyphomicrobiales</taxon>
        <taxon>Notoacmeibacteraceae</taxon>
        <taxon>Zhengella</taxon>
    </lineage>
</organism>
<comment type="catalytic activity">
    <reaction evidence="5 6">
        <text>octanoyl-[ACP] + L-lysyl-[protein] = N(6)-octanoyl-L-lysyl-[protein] + holo-[ACP] + H(+)</text>
        <dbReference type="Rhea" id="RHEA:17665"/>
        <dbReference type="Rhea" id="RHEA-COMP:9636"/>
        <dbReference type="Rhea" id="RHEA-COMP:9685"/>
        <dbReference type="Rhea" id="RHEA-COMP:9752"/>
        <dbReference type="Rhea" id="RHEA-COMP:9928"/>
        <dbReference type="ChEBI" id="CHEBI:15378"/>
        <dbReference type="ChEBI" id="CHEBI:29969"/>
        <dbReference type="ChEBI" id="CHEBI:64479"/>
        <dbReference type="ChEBI" id="CHEBI:78463"/>
        <dbReference type="ChEBI" id="CHEBI:78809"/>
        <dbReference type="EC" id="2.3.1.181"/>
    </reaction>
</comment>
<evidence type="ECO:0000256" key="8">
    <source>
        <dbReference type="PIRSR" id="PIRSR016262-2"/>
    </source>
</evidence>
<name>A0A2G1QHU0_9HYPH</name>
<dbReference type="SUPFAM" id="SSF55681">
    <property type="entry name" value="Class II aaRS and biotin synthetases"/>
    <property type="match status" value="1"/>
</dbReference>
<keyword evidence="2 5" id="KW-0808">Transferase</keyword>
<sequence>MSQRAEIAASFQPVTASPPVEWHIEPGLTDYETALAAMEARADAIRAGSAGELVWLVEHPPLYTAGTSAQAADLLAPDRFPVHRAGRGGEYTYHGPGQRVAYVMLDLKRRREDVRAFVAALEEWIIATLARFNVRGERREDRVGVWVVRPEKPALPDGTPAEDKIAAIGIRLRKWVSFHGIAINVEPDLDHFSGIVPCGITGHGVTSLVDLGLPVTMDDLDVALKAAFEDVFGPVAMP</sequence>
<feature type="binding site" evidence="5 8">
    <location>
        <begin position="167"/>
        <end position="169"/>
    </location>
    <ligand>
        <name>substrate</name>
    </ligand>
</feature>
<dbReference type="NCBIfam" id="NF010925">
    <property type="entry name" value="PRK14345.1"/>
    <property type="match status" value="1"/>
</dbReference>
<dbReference type="UniPathway" id="UPA00538">
    <property type="reaction ID" value="UER00592"/>
</dbReference>
<evidence type="ECO:0000256" key="2">
    <source>
        <dbReference type="ARBA" id="ARBA00022679"/>
    </source>
</evidence>